<feature type="compositionally biased region" description="Low complexity" evidence="1">
    <location>
        <begin position="282"/>
        <end position="292"/>
    </location>
</feature>
<feature type="compositionally biased region" description="Low complexity" evidence="1">
    <location>
        <begin position="262"/>
        <end position="274"/>
    </location>
</feature>
<feature type="compositionally biased region" description="Pro residues" evidence="1">
    <location>
        <begin position="210"/>
        <end position="231"/>
    </location>
</feature>
<sequence length="592" mass="67291">MGDVLMDLGILDQIQPCTQNAMQRQGEEFSEPTYDRIFKSKQVKKKDRVGLYGKSYLREHFGLNWHAHKENIRTVNSWFDPTIEQARKCLHSSLRNNPDLVAEVKQYIQEKLAIRPPLLHPYLFRENQTTTSMTWGVTEIYERFKQLKADYLKKLRRGGALIELGGNLGNETQEIATDVIQTADEQQPAEDLSCGELQADRCIEEMDAVMPPPSLPMQGPPPLEPRPPPQLQEPLRPEQQAPAPRQWEPQPPPLEQLPPPQLELRLPQELVPPRRGQPIPCLRQLGPPRLGQRPPPQQGLPPPRLGQRPPPMEQRPPPLQQLPPPRLGQRPPPQQGLPPPRQPVPPQPVLPPPSLRPQRPPPMEQVPPPLQLPPPMAQLPPQQQRVHPPIPACHVQEHHGGQSERQEYWEDEITLDHNVEEENDTIVTAEIPVPHGKGDGHVDGEGSNQRKRRPSMRCEGNNQPGTVRPRRQRRRSECTVLTGSDEDATRNLEEEDDIDTSRLSEISKKIIGKHVMGCGVLTDVLKGISEFALQLPGYKKLEFSKLKLKERKLTQLDFMVKWALRSRVTLKDVDWVGTNEIIVDSSMVVDRL</sequence>
<feature type="compositionally biased region" description="Pro residues" evidence="1">
    <location>
        <begin position="249"/>
        <end position="261"/>
    </location>
</feature>
<evidence type="ECO:0000313" key="2">
    <source>
        <dbReference type="EMBL" id="KAG0574353.1"/>
    </source>
</evidence>
<dbReference type="AlphaFoldDB" id="A0A8T0HUZ6"/>
<keyword evidence="3" id="KW-1185">Reference proteome</keyword>
<feature type="compositionally biased region" description="Low complexity" evidence="1">
    <location>
        <begin position="232"/>
        <end position="248"/>
    </location>
</feature>
<protein>
    <submittedName>
        <fullName evidence="2">Uncharacterized protein</fullName>
    </submittedName>
</protein>
<evidence type="ECO:0000313" key="3">
    <source>
        <dbReference type="Proteomes" id="UP000822688"/>
    </source>
</evidence>
<comment type="caution">
    <text evidence="2">The sequence shown here is derived from an EMBL/GenBank/DDBJ whole genome shotgun (WGS) entry which is preliminary data.</text>
</comment>
<proteinExistence type="predicted"/>
<reference evidence="2" key="1">
    <citation type="submission" date="2020-06" db="EMBL/GenBank/DDBJ databases">
        <title>WGS assembly of Ceratodon purpureus strain R40.</title>
        <authorList>
            <person name="Carey S.B."/>
            <person name="Jenkins J."/>
            <person name="Shu S."/>
            <person name="Lovell J.T."/>
            <person name="Sreedasyam A."/>
            <person name="Maumus F."/>
            <person name="Tiley G.P."/>
            <person name="Fernandez-Pozo N."/>
            <person name="Barry K."/>
            <person name="Chen C."/>
            <person name="Wang M."/>
            <person name="Lipzen A."/>
            <person name="Daum C."/>
            <person name="Saski C.A."/>
            <person name="Payton A.C."/>
            <person name="Mcbreen J.C."/>
            <person name="Conrad R.E."/>
            <person name="Kollar L.M."/>
            <person name="Olsson S."/>
            <person name="Huttunen S."/>
            <person name="Landis J.B."/>
            <person name="Wickett N.J."/>
            <person name="Johnson M.G."/>
            <person name="Rensing S.A."/>
            <person name="Grimwood J."/>
            <person name="Schmutz J."/>
            <person name="Mcdaniel S.F."/>
        </authorList>
    </citation>
    <scope>NUCLEOTIDE SEQUENCE</scope>
    <source>
        <strain evidence="2">R40</strain>
    </source>
</reference>
<dbReference type="Proteomes" id="UP000822688">
    <property type="component" value="Chromosome V"/>
</dbReference>
<gene>
    <name evidence="2" type="ORF">KC19_VG256200</name>
</gene>
<dbReference type="EMBL" id="CM026426">
    <property type="protein sequence ID" value="KAG0574353.1"/>
    <property type="molecule type" value="Genomic_DNA"/>
</dbReference>
<accession>A0A8T0HUZ6</accession>
<organism evidence="2 3">
    <name type="scientific">Ceratodon purpureus</name>
    <name type="common">Fire moss</name>
    <name type="synonym">Dicranum purpureum</name>
    <dbReference type="NCBI Taxonomy" id="3225"/>
    <lineage>
        <taxon>Eukaryota</taxon>
        <taxon>Viridiplantae</taxon>
        <taxon>Streptophyta</taxon>
        <taxon>Embryophyta</taxon>
        <taxon>Bryophyta</taxon>
        <taxon>Bryophytina</taxon>
        <taxon>Bryopsida</taxon>
        <taxon>Dicranidae</taxon>
        <taxon>Pseudoditrichales</taxon>
        <taxon>Ditrichaceae</taxon>
        <taxon>Ceratodon</taxon>
    </lineage>
</organism>
<feature type="compositionally biased region" description="Pro residues" evidence="1">
    <location>
        <begin position="293"/>
        <end position="378"/>
    </location>
</feature>
<evidence type="ECO:0000256" key="1">
    <source>
        <dbReference type="SAM" id="MobiDB-lite"/>
    </source>
</evidence>
<feature type="region of interest" description="Disordered" evidence="1">
    <location>
        <begin position="431"/>
        <end position="497"/>
    </location>
</feature>
<feature type="region of interest" description="Disordered" evidence="1">
    <location>
        <begin position="209"/>
        <end position="405"/>
    </location>
</feature>
<feature type="compositionally biased region" description="Basic and acidic residues" evidence="1">
    <location>
        <begin position="395"/>
        <end position="405"/>
    </location>
</feature>
<name>A0A8T0HUZ6_CERPU</name>